<dbReference type="InParanoid" id="A0A4S2N2W7"/>
<feature type="domain" description="Major facilitator superfamily (MFS) profile" evidence="6">
    <location>
        <begin position="1"/>
        <end position="404"/>
    </location>
</feature>
<comment type="subcellular location">
    <subcellularLocation>
        <location evidence="1">Membrane</location>
        <topology evidence="1">Multi-pass membrane protein</topology>
    </subcellularLocation>
</comment>
<dbReference type="CDD" id="cd17316">
    <property type="entry name" value="MFS_SV2_like"/>
    <property type="match status" value="1"/>
</dbReference>
<organism evidence="7 8">
    <name type="scientific">Ascodesmis nigricans</name>
    <dbReference type="NCBI Taxonomy" id="341454"/>
    <lineage>
        <taxon>Eukaryota</taxon>
        <taxon>Fungi</taxon>
        <taxon>Dikarya</taxon>
        <taxon>Ascomycota</taxon>
        <taxon>Pezizomycotina</taxon>
        <taxon>Pezizomycetes</taxon>
        <taxon>Pezizales</taxon>
        <taxon>Ascodesmidaceae</taxon>
        <taxon>Ascodesmis</taxon>
    </lineage>
</organism>
<dbReference type="Pfam" id="PF07690">
    <property type="entry name" value="MFS_1"/>
    <property type="match status" value="1"/>
</dbReference>
<evidence type="ECO:0000256" key="1">
    <source>
        <dbReference type="ARBA" id="ARBA00004141"/>
    </source>
</evidence>
<dbReference type="InterPro" id="IPR020846">
    <property type="entry name" value="MFS_dom"/>
</dbReference>
<dbReference type="PROSITE" id="PS50850">
    <property type="entry name" value="MFS"/>
    <property type="match status" value="1"/>
</dbReference>
<dbReference type="InterPro" id="IPR011701">
    <property type="entry name" value="MFS"/>
</dbReference>
<evidence type="ECO:0000256" key="5">
    <source>
        <dbReference type="SAM" id="Phobius"/>
    </source>
</evidence>
<name>A0A4S2N2W7_9PEZI</name>
<reference evidence="7 8" key="1">
    <citation type="submission" date="2019-04" db="EMBL/GenBank/DDBJ databases">
        <title>Comparative genomics and transcriptomics to analyze fruiting body development in filamentous ascomycetes.</title>
        <authorList>
            <consortium name="DOE Joint Genome Institute"/>
            <person name="Lutkenhaus R."/>
            <person name="Traeger S."/>
            <person name="Breuer J."/>
            <person name="Kuo A."/>
            <person name="Lipzen A."/>
            <person name="Pangilinan J."/>
            <person name="Dilworth D."/>
            <person name="Sandor L."/>
            <person name="Poggeler S."/>
            <person name="Barry K."/>
            <person name="Grigoriev I.V."/>
            <person name="Nowrousian M."/>
        </authorList>
    </citation>
    <scope>NUCLEOTIDE SEQUENCE [LARGE SCALE GENOMIC DNA]</scope>
    <source>
        <strain evidence="7 8">CBS 389.68</strain>
    </source>
</reference>
<sequence length="448" mass="49410">MAWTVDGYDFHSISLSISNLSKYYGKGREEISTAITLTLLFRSLGAVIFGLTGDLYGRKWPMITNLVIIAGMQLATAWCNKFSEFLLVRALFGIAMGGIWGLASSMGLENMPVQSRGLFSGILQQGYALGYLIGAGINMGFVPKSKHSFKLLFYIGAAITLAVAILRVPFPESKQFEERKAHEKEQATLHNTNSVKMFTKDAKKIFRIYWRRCLYCIAMMALFNWSSHTSQDMYPTYMHETKHFSQPMASKATMIAKVGAIIGGTLFGYYSQILGRRFTIILASLLGAALIPLWVLPTSWGTLVAGAFLIQFMVQGAWGVVPIHLQELSPPQFRSSFPGICYQLGNMLAAPAAQVTSAVSEGRRKWVKGKDGVMVEGPDYAFTQAVMMSVIFMVLAVWVAAGKEKLGSRFEMVRAAGDVAAVEDMQGGGVNVVEKELEEGEVRREEMV</sequence>
<feature type="transmembrane region" description="Helical" evidence="5">
    <location>
        <begin position="303"/>
        <end position="325"/>
    </location>
</feature>
<feature type="transmembrane region" description="Helical" evidence="5">
    <location>
        <begin position="380"/>
        <end position="401"/>
    </location>
</feature>
<keyword evidence="3 5" id="KW-1133">Transmembrane helix</keyword>
<protein>
    <submittedName>
        <fullName evidence="7">MFS general substrate transporter</fullName>
    </submittedName>
</protein>
<evidence type="ECO:0000313" key="7">
    <source>
        <dbReference type="EMBL" id="TGZ83488.1"/>
    </source>
</evidence>
<keyword evidence="8" id="KW-1185">Reference proteome</keyword>
<feature type="transmembrane region" description="Helical" evidence="5">
    <location>
        <begin position="118"/>
        <end position="139"/>
    </location>
</feature>
<dbReference type="STRING" id="341454.A0A4S2N2W7"/>
<dbReference type="Proteomes" id="UP000298138">
    <property type="component" value="Unassembled WGS sequence"/>
</dbReference>
<feature type="transmembrane region" description="Helical" evidence="5">
    <location>
        <begin position="86"/>
        <end position="106"/>
    </location>
</feature>
<evidence type="ECO:0000256" key="3">
    <source>
        <dbReference type="ARBA" id="ARBA00022989"/>
    </source>
</evidence>
<dbReference type="SUPFAM" id="SSF103473">
    <property type="entry name" value="MFS general substrate transporter"/>
    <property type="match status" value="1"/>
</dbReference>
<dbReference type="EMBL" id="ML220113">
    <property type="protein sequence ID" value="TGZ83488.1"/>
    <property type="molecule type" value="Genomic_DNA"/>
</dbReference>
<keyword evidence="4 5" id="KW-0472">Membrane</keyword>
<accession>A0A4S2N2W7</accession>
<feature type="transmembrane region" description="Helical" evidence="5">
    <location>
        <begin position="31"/>
        <end position="51"/>
    </location>
</feature>
<dbReference type="InterPro" id="IPR036259">
    <property type="entry name" value="MFS_trans_sf"/>
</dbReference>
<dbReference type="FunCoup" id="A0A4S2N2W7">
    <property type="interactions" value="18"/>
</dbReference>
<evidence type="ECO:0000256" key="4">
    <source>
        <dbReference type="ARBA" id="ARBA00023136"/>
    </source>
</evidence>
<feature type="transmembrane region" description="Helical" evidence="5">
    <location>
        <begin position="248"/>
        <end position="271"/>
    </location>
</feature>
<dbReference type="Gene3D" id="1.20.1250.20">
    <property type="entry name" value="MFS general substrate transporter like domains"/>
    <property type="match status" value="2"/>
</dbReference>
<evidence type="ECO:0000259" key="6">
    <source>
        <dbReference type="PROSITE" id="PS50850"/>
    </source>
</evidence>
<dbReference type="OrthoDB" id="5296287at2759"/>
<dbReference type="GO" id="GO:0005886">
    <property type="term" value="C:plasma membrane"/>
    <property type="evidence" value="ECO:0007669"/>
    <property type="project" value="TreeGrafter"/>
</dbReference>
<keyword evidence="2 5" id="KW-0812">Transmembrane</keyword>
<feature type="transmembrane region" description="Helical" evidence="5">
    <location>
        <begin position="151"/>
        <end position="170"/>
    </location>
</feature>
<dbReference type="GO" id="GO:0046943">
    <property type="term" value="F:carboxylic acid transmembrane transporter activity"/>
    <property type="evidence" value="ECO:0007669"/>
    <property type="project" value="TreeGrafter"/>
</dbReference>
<evidence type="ECO:0000313" key="8">
    <source>
        <dbReference type="Proteomes" id="UP000298138"/>
    </source>
</evidence>
<dbReference type="PANTHER" id="PTHR23508">
    <property type="entry name" value="CARBOXYLIC ACID TRANSPORTER PROTEIN HOMOLOG"/>
    <property type="match status" value="1"/>
</dbReference>
<feature type="transmembrane region" description="Helical" evidence="5">
    <location>
        <begin position="278"/>
        <end position="297"/>
    </location>
</feature>
<proteinExistence type="predicted"/>
<dbReference type="AlphaFoldDB" id="A0A4S2N2W7"/>
<feature type="transmembrane region" description="Helical" evidence="5">
    <location>
        <begin position="209"/>
        <end position="228"/>
    </location>
</feature>
<evidence type="ECO:0000256" key="2">
    <source>
        <dbReference type="ARBA" id="ARBA00022692"/>
    </source>
</evidence>
<gene>
    <name evidence="7" type="ORF">EX30DRAFT_302858</name>
</gene>
<dbReference type="PANTHER" id="PTHR23508:SF9">
    <property type="entry name" value="CARBOXYLIC ACID TRANSPORT PROTEIN (AFU_ORTHOLOGUE AFUA_2G09450)"/>
    <property type="match status" value="1"/>
</dbReference>